<reference evidence="3" key="1">
    <citation type="submission" date="2016-06" db="EMBL/GenBank/DDBJ databases">
        <authorList>
            <person name="Varghese N."/>
            <person name="Submissions Spin"/>
        </authorList>
    </citation>
    <scope>NUCLEOTIDE SEQUENCE [LARGE SCALE GENOMIC DNA]</scope>
    <source>
        <strain evidence="3">DSM 44100</strain>
    </source>
</reference>
<keyword evidence="3" id="KW-1185">Reference proteome</keyword>
<dbReference type="EMBL" id="FMCU01000038">
    <property type="protein sequence ID" value="SCF49781.1"/>
    <property type="molecule type" value="Genomic_DNA"/>
</dbReference>
<dbReference type="AlphaFoldDB" id="A0A1C5AXK0"/>
<protein>
    <recommendedName>
        <fullName evidence="4">WxL domain surface cell wall-binding</fullName>
    </recommendedName>
</protein>
<sequence>MRKRLLAAGLTGLALVAGLATPAQAADTGTTTVTFTVTGAGGLDITVPANVNLGSGTAGATVSGQLGPVTVIDQRASLTPNWVATVSGSDFTTGGATSEETIPSINVTYWSGPATSTAGTGTFTPGQPTAGDAVIINVPRTAFSHTGGTGSNFAIWNPTVSVAIPSAAVGGTYTGTVTHSVL</sequence>
<feature type="chain" id="PRO_5008711637" description="WxL domain surface cell wall-binding" evidence="1">
    <location>
        <begin position="26"/>
        <end position="182"/>
    </location>
</feature>
<dbReference type="OrthoDB" id="5147666at2"/>
<accession>A0A1C5AXK0</accession>
<evidence type="ECO:0000313" key="3">
    <source>
        <dbReference type="Proteomes" id="UP000198797"/>
    </source>
</evidence>
<feature type="signal peptide" evidence="1">
    <location>
        <begin position="1"/>
        <end position="25"/>
    </location>
</feature>
<dbReference type="STRING" id="121616.GA0070216_1388"/>
<evidence type="ECO:0000313" key="2">
    <source>
        <dbReference type="EMBL" id="SCF49781.1"/>
    </source>
</evidence>
<dbReference type="Proteomes" id="UP000198797">
    <property type="component" value="Unassembled WGS sequence"/>
</dbReference>
<proteinExistence type="predicted"/>
<organism evidence="2 3">
    <name type="scientific">Micromonospora matsumotoense</name>
    <dbReference type="NCBI Taxonomy" id="121616"/>
    <lineage>
        <taxon>Bacteria</taxon>
        <taxon>Bacillati</taxon>
        <taxon>Actinomycetota</taxon>
        <taxon>Actinomycetes</taxon>
        <taxon>Micromonosporales</taxon>
        <taxon>Micromonosporaceae</taxon>
        <taxon>Micromonospora</taxon>
    </lineage>
</organism>
<gene>
    <name evidence="2" type="ORF">GA0070216_1388</name>
</gene>
<name>A0A1C5AXK0_9ACTN</name>
<evidence type="ECO:0000256" key="1">
    <source>
        <dbReference type="SAM" id="SignalP"/>
    </source>
</evidence>
<dbReference type="RefSeq" id="WP_091254712.1">
    <property type="nucleotide sequence ID" value="NZ_CP192025.1"/>
</dbReference>
<keyword evidence="1" id="KW-0732">Signal</keyword>
<evidence type="ECO:0008006" key="4">
    <source>
        <dbReference type="Google" id="ProtNLM"/>
    </source>
</evidence>